<accession>A0A9N9VP94</accession>
<dbReference type="GO" id="GO:0005524">
    <property type="term" value="F:ATP binding"/>
    <property type="evidence" value="ECO:0007669"/>
    <property type="project" value="UniProtKB-KW"/>
</dbReference>
<comment type="caution">
    <text evidence="10">The sequence shown here is derived from an EMBL/GenBank/DDBJ whole genome shotgun (WGS) entry which is preliminary data.</text>
</comment>
<dbReference type="Gene3D" id="1.10.510.10">
    <property type="entry name" value="Transferase(Phosphotransferase) domain 1"/>
    <property type="match status" value="1"/>
</dbReference>
<dbReference type="OrthoDB" id="5979581at2759"/>
<keyword evidence="3" id="KW-0808">Transferase</keyword>
<sequence>MASTYPPKRLYRIPRSTNAEDPELYKNSGFHPVHIGDYLKGKRYRIVHKLGYGGSSTVWLARDCLENCYVSLKISKANFGLGNKEVSVLRHLAQTKSDHTGAQYVMKLRDDFILSGPNGEHRCIVSQVAGNRLSRALGVRYSCLGPSRLLVAQLFLGLEYLNSCNVGHGYLYTGNILFQLETFDPWSDEQLYECMGRPVTEEVVRLDGQAIESCAPLALSLV</sequence>
<dbReference type="InterPro" id="IPR011009">
    <property type="entry name" value="Kinase-like_dom_sf"/>
</dbReference>
<proteinExistence type="predicted"/>
<evidence type="ECO:0000256" key="5">
    <source>
        <dbReference type="ARBA" id="ARBA00022777"/>
    </source>
</evidence>
<name>A0A9N9VP94_9HYPO</name>
<dbReference type="PANTHER" id="PTHR47634:SF9">
    <property type="entry name" value="PROTEIN KINASE DOMAIN-CONTAINING PROTEIN-RELATED"/>
    <property type="match status" value="1"/>
</dbReference>
<organism evidence="10 11">
    <name type="scientific">Clonostachys rhizophaga</name>
    <dbReference type="NCBI Taxonomy" id="160324"/>
    <lineage>
        <taxon>Eukaryota</taxon>
        <taxon>Fungi</taxon>
        <taxon>Dikarya</taxon>
        <taxon>Ascomycota</taxon>
        <taxon>Pezizomycotina</taxon>
        <taxon>Sordariomycetes</taxon>
        <taxon>Hypocreomycetidae</taxon>
        <taxon>Hypocreales</taxon>
        <taxon>Bionectriaceae</taxon>
        <taxon>Clonostachys</taxon>
    </lineage>
</organism>
<dbReference type="Gene3D" id="3.30.200.20">
    <property type="entry name" value="Phosphorylase Kinase, domain 1"/>
    <property type="match status" value="1"/>
</dbReference>
<evidence type="ECO:0000259" key="9">
    <source>
        <dbReference type="PROSITE" id="PS50011"/>
    </source>
</evidence>
<dbReference type="AlphaFoldDB" id="A0A9N9VP94"/>
<dbReference type="InterPro" id="IPR051334">
    <property type="entry name" value="SRPK"/>
</dbReference>
<comment type="catalytic activity">
    <reaction evidence="7">
        <text>L-threonyl-[protein] + ATP = O-phospho-L-threonyl-[protein] + ADP + H(+)</text>
        <dbReference type="Rhea" id="RHEA:46608"/>
        <dbReference type="Rhea" id="RHEA-COMP:11060"/>
        <dbReference type="Rhea" id="RHEA-COMP:11605"/>
        <dbReference type="ChEBI" id="CHEBI:15378"/>
        <dbReference type="ChEBI" id="CHEBI:30013"/>
        <dbReference type="ChEBI" id="CHEBI:30616"/>
        <dbReference type="ChEBI" id="CHEBI:61977"/>
        <dbReference type="ChEBI" id="CHEBI:456216"/>
        <dbReference type="EC" id="2.7.11.1"/>
    </reaction>
</comment>
<dbReference type="GO" id="GO:0000245">
    <property type="term" value="P:spliceosomal complex assembly"/>
    <property type="evidence" value="ECO:0007669"/>
    <property type="project" value="TreeGrafter"/>
</dbReference>
<keyword evidence="5" id="KW-0418">Kinase</keyword>
<keyword evidence="6" id="KW-0067">ATP-binding</keyword>
<dbReference type="GO" id="GO:0050684">
    <property type="term" value="P:regulation of mRNA processing"/>
    <property type="evidence" value="ECO:0007669"/>
    <property type="project" value="TreeGrafter"/>
</dbReference>
<evidence type="ECO:0000256" key="6">
    <source>
        <dbReference type="ARBA" id="ARBA00022840"/>
    </source>
</evidence>
<dbReference type="SMART" id="SM00220">
    <property type="entry name" value="S_TKc"/>
    <property type="match status" value="1"/>
</dbReference>
<dbReference type="SUPFAM" id="SSF56112">
    <property type="entry name" value="Protein kinase-like (PK-like)"/>
    <property type="match status" value="1"/>
</dbReference>
<evidence type="ECO:0000256" key="3">
    <source>
        <dbReference type="ARBA" id="ARBA00022679"/>
    </source>
</evidence>
<evidence type="ECO:0000256" key="1">
    <source>
        <dbReference type="ARBA" id="ARBA00012513"/>
    </source>
</evidence>
<dbReference type="PANTHER" id="PTHR47634">
    <property type="entry name" value="PROTEIN KINASE DOMAIN-CONTAINING PROTEIN-RELATED"/>
    <property type="match status" value="1"/>
</dbReference>
<keyword evidence="2" id="KW-0723">Serine/threonine-protein kinase</keyword>
<feature type="domain" description="Protein kinase" evidence="9">
    <location>
        <begin position="44"/>
        <end position="222"/>
    </location>
</feature>
<evidence type="ECO:0000256" key="4">
    <source>
        <dbReference type="ARBA" id="ARBA00022741"/>
    </source>
</evidence>
<keyword evidence="4" id="KW-0547">Nucleotide-binding</keyword>
<reference evidence="10" key="1">
    <citation type="submission" date="2021-10" db="EMBL/GenBank/DDBJ databases">
        <authorList>
            <person name="Piombo E."/>
        </authorList>
    </citation>
    <scope>NUCLEOTIDE SEQUENCE</scope>
</reference>
<dbReference type="EMBL" id="CABFNQ020000727">
    <property type="protein sequence ID" value="CAH0027365.1"/>
    <property type="molecule type" value="Genomic_DNA"/>
</dbReference>
<dbReference type="EC" id="2.7.11.1" evidence="1"/>
<comment type="catalytic activity">
    <reaction evidence="8">
        <text>L-seryl-[protein] + ATP = O-phospho-L-seryl-[protein] + ADP + H(+)</text>
        <dbReference type="Rhea" id="RHEA:17989"/>
        <dbReference type="Rhea" id="RHEA-COMP:9863"/>
        <dbReference type="Rhea" id="RHEA-COMP:11604"/>
        <dbReference type="ChEBI" id="CHEBI:15378"/>
        <dbReference type="ChEBI" id="CHEBI:29999"/>
        <dbReference type="ChEBI" id="CHEBI:30616"/>
        <dbReference type="ChEBI" id="CHEBI:83421"/>
        <dbReference type="ChEBI" id="CHEBI:456216"/>
        <dbReference type="EC" id="2.7.11.1"/>
    </reaction>
</comment>
<keyword evidence="11" id="KW-1185">Reference proteome</keyword>
<dbReference type="Proteomes" id="UP000696573">
    <property type="component" value="Unassembled WGS sequence"/>
</dbReference>
<evidence type="ECO:0000313" key="11">
    <source>
        <dbReference type="Proteomes" id="UP000696573"/>
    </source>
</evidence>
<evidence type="ECO:0000256" key="7">
    <source>
        <dbReference type="ARBA" id="ARBA00047899"/>
    </source>
</evidence>
<dbReference type="GO" id="GO:0004674">
    <property type="term" value="F:protein serine/threonine kinase activity"/>
    <property type="evidence" value="ECO:0007669"/>
    <property type="project" value="UniProtKB-KW"/>
</dbReference>
<evidence type="ECO:0000256" key="8">
    <source>
        <dbReference type="ARBA" id="ARBA00048679"/>
    </source>
</evidence>
<protein>
    <recommendedName>
        <fullName evidence="1">non-specific serine/threonine protein kinase</fullName>
        <ecNumber evidence="1">2.7.11.1</ecNumber>
    </recommendedName>
</protein>
<evidence type="ECO:0000313" key="10">
    <source>
        <dbReference type="EMBL" id="CAH0027365.1"/>
    </source>
</evidence>
<evidence type="ECO:0000256" key="2">
    <source>
        <dbReference type="ARBA" id="ARBA00022527"/>
    </source>
</evidence>
<dbReference type="InterPro" id="IPR000719">
    <property type="entry name" value="Prot_kinase_dom"/>
</dbReference>
<dbReference type="PROSITE" id="PS50011">
    <property type="entry name" value="PROTEIN_KINASE_DOM"/>
    <property type="match status" value="1"/>
</dbReference>
<gene>
    <name evidence="10" type="ORF">CRHIZ90672A_00015837</name>
</gene>